<accession>A0A4Z0J6U7</accession>
<name>A0A4Z0J6U7_9LACO</name>
<dbReference type="Pfam" id="PF13457">
    <property type="entry name" value="GW"/>
    <property type="match status" value="2"/>
</dbReference>
<evidence type="ECO:0000313" key="4">
    <source>
        <dbReference type="EMBL" id="TGD17495.1"/>
    </source>
</evidence>
<dbReference type="InterPro" id="IPR025987">
    <property type="entry name" value="GW_dom"/>
</dbReference>
<feature type="domain" description="GW" evidence="3">
    <location>
        <begin position="133"/>
        <end position="207"/>
    </location>
</feature>
<dbReference type="EMBL" id="RKLX01000030">
    <property type="protein sequence ID" value="TGD17495.1"/>
    <property type="molecule type" value="Genomic_DNA"/>
</dbReference>
<comment type="caution">
    <text evidence="4">The sequence shown here is derived from an EMBL/GenBank/DDBJ whole genome shotgun (WGS) entry which is preliminary data.</text>
</comment>
<dbReference type="OrthoDB" id="2271465at2"/>
<dbReference type="RefSeq" id="WP_135368922.1">
    <property type="nucleotide sequence ID" value="NZ_RKLX01000030.1"/>
</dbReference>
<dbReference type="Gene3D" id="2.30.30.170">
    <property type="match status" value="1"/>
</dbReference>
<evidence type="ECO:0000256" key="1">
    <source>
        <dbReference type="ARBA" id="ARBA00022729"/>
    </source>
</evidence>
<reference evidence="4 5" key="1">
    <citation type="submission" date="2018-10" db="EMBL/GenBank/DDBJ databases">
        <title>Lactobacillus sp. R7 and Lactobacillus sp. R19 isolated from fermented mustard green product of Taiwan.</title>
        <authorList>
            <person name="Lin S.-T."/>
        </authorList>
    </citation>
    <scope>NUCLEOTIDE SEQUENCE [LARGE SCALE GENOMIC DNA]</scope>
    <source>
        <strain evidence="4 5">BCRC 81129</strain>
    </source>
</reference>
<keyword evidence="5" id="KW-1185">Reference proteome</keyword>
<evidence type="ECO:0000256" key="2">
    <source>
        <dbReference type="SAM" id="SignalP"/>
    </source>
</evidence>
<proteinExistence type="predicted"/>
<gene>
    <name evidence="4" type="ORF">EGT51_12085</name>
</gene>
<dbReference type="AlphaFoldDB" id="A0A4Z0J6U7"/>
<evidence type="ECO:0000313" key="5">
    <source>
        <dbReference type="Proteomes" id="UP000297348"/>
    </source>
</evidence>
<organism evidence="4 5">
    <name type="scientific">Levilactobacillus suantsaiihabitans</name>
    <dbReference type="NCBI Taxonomy" id="2487722"/>
    <lineage>
        <taxon>Bacteria</taxon>
        <taxon>Bacillati</taxon>
        <taxon>Bacillota</taxon>
        <taxon>Bacilli</taxon>
        <taxon>Lactobacillales</taxon>
        <taxon>Lactobacillaceae</taxon>
        <taxon>Levilactobacillus</taxon>
    </lineage>
</organism>
<feature type="domain" description="GW" evidence="3">
    <location>
        <begin position="44"/>
        <end position="90"/>
    </location>
</feature>
<protein>
    <recommendedName>
        <fullName evidence="3">GW domain-containing protein</fullName>
    </recommendedName>
</protein>
<dbReference type="Proteomes" id="UP000297348">
    <property type="component" value="Unassembled WGS sequence"/>
</dbReference>
<keyword evidence="1 2" id="KW-0732">Signal</keyword>
<dbReference type="SUPFAM" id="SSF82057">
    <property type="entry name" value="Prokaryotic SH3-related domain"/>
    <property type="match status" value="1"/>
</dbReference>
<feature type="chain" id="PRO_5021491888" description="GW domain-containing protein" evidence="2">
    <location>
        <begin position="26"/>
        <end position="332"/>
    </location>
</feature>
<dbReference type="InterPro" id="IPR038200">
    <property type="entry name" value="GW_dom_sf"/>
</dbReference>
<sequence length="332" mass="36412">MKIMKIVLASGVALSLWGGAVTADAAKRVTLPAYPQQRVFTFKAKGTKVYSYPRAAYRHSTVLGTDQSTTKKWTVDKVVTVKGHRYVRLALVSAKNLPHGTIVPNASKTKKTLVGGYVALSKLKFHQQIASMTAVKKTAYWTPTTTQDFWDMPKHTLGKTAASHYGHTYGYRTIYAIQSLTTKQHRQYLYFETAAGKAIGWLPKTAVTKGQYPDLLKRELSRNLTADSTAVTTVDKAGHVKVGVALKDGQVKRVALLQQNSETTVYDYQDGQAVKQTTRTSAGKVKHTAAVTPTKSLTFKAQADFDIQGYKYQVKVTPAGQVSVMSVGGWMA</sequence>
<feature type="signal peptide" evidence="2">
    <location>
        <begin position="1"/>
        <end position="25"/>
    </location>
</feature>
<evidence type="ECO:0000259" key="3">
    <source>
        <dbReference type="Pfam" id="PF13457"/>
    </source>
</evidence>